<dbReference type="Proteomes" id="UP000233730">
    <property type="component" value="Unassembled WGS sequence"/>
</dbReference>
<proteinExistence type="predicted"/>
<evidence type="ECO:0000313" key="1">
    <source>
        <dbReference type="EMBL" id="PKU90136.1"/>
    </source>
</evidence>
<dbReference type="RefSeq" id="WP_101398314.1">
    <property type="nucleotide sequence ID" value="NZ_PCGZ01000007.1"/>
</dbReference>
<dbReference type="AlphaFoldDB" id="A0A2N3R6Z0"/>
<dbReference type="Pfam" id="PF13289">
    <property type="entry name" value="SIR2_2"/>
    <property type="match status" value="1"/>
</dbReference>
<dbReference type="EMBL" id="PCGZ01000007">
    <property type="protein sequence ID" value="PKU90136.1"/>
    <property type="molecule type" value="Genomic_DNA"/>
</dbReference>
<evidence type="ECO:0000313" key="2">
    <source>
        <dbReference type="EMBL" id="PKV05119.1"/>
    </source>
</evidence>
<reference evidence="3 4" key="1">
    <citation type="submission" date="2017-10" db="EMBL/GenBank/DDBJ databases">
        <title>Bifidobacterium genomics.</title>
        <authorList>
            <person name="Lugli G.A."/>
            <person name="Milani C."/>
            <person name="Mancabelli L."/>
        </authorList>
    </citation>
    <scope>NUCLEOTIDE SEQUENCE [LARGE SCALE GENOMIC DNA]</scope>
    <source>
        <strain evidence="2 4">1520B</strain>
        <strain evidence="1 3">1524B</strain>
    </source>
</reference>
<evidence type="ECO:0000313" key="3">
    <source>
        <dbReference type="Proteomes" id="UP000233730"/>
    </source>
</evidence>
<dbReference type="EMBL" id="PCHH01000001">
    <property type="protein sequence ID" value="PKV05119.1"/>
    <property type="molecule type" value="Genomic_DNA"/>
</dbReference>
<dbReference type="Proteomes" id="UP000233762">
    <property type="component" value="Unassembled WGS sequence"/>
</dbReference>
<organism evidence="2 4">
    <name type="scientific">Bifidobacterium pseudolongum subsp. globosum</name>
    <dbReference type="NCBI Taxonomy" id="1690"/>
    <lineage>
        <taxon>Bacteria</taxon>
        <taxon>Bacillati</taxon>
        <taxon>Actinomycetota</taxon>
        <taxon>Actinomycetes</taxon>
        <taxon>Bifidobacteriales</taxon>
        <taxon>Bifidobacteriaceae</taxon>
        <taxon>Bifidobacterium</taxon>
    </lineage>
</organism>
<evidence type="ECO:0000313" key="4">
    <source>
        <dbReference type="Proteomes" id="UP000233762"/>
    </source>
</evidence>
<accession>A0A2N3R6Z0</accession>
<comment type="caution">
    <text evidence="2">The sequence shown here is derived from an EMBL/GenBank/DDBJ whole genome shotgun (WGS) entry which is preliminary data.</text>
</comment>
<name>A0A2N3R6Z0_9BIFI</name>
<sequence length="554" mass="63811">MENQQRKALMDLIARASYQGALGIFAGAGLSIDMMRERENGVLSKDRNPIALSWPLLLRECIDILGLEQNDYSDEKIVGLGYPQVASKICRDLINSEEDTAPQTYPEAALLLKRVISTCIARYQIMDEVTRKDYDQWLECIDPQWIITTNYDLLLEDVLGSDSLIITPNERYVQTAFQKPICHIHGTGIDPETIVITNEDYYHFFSADDYWQNRLPFLFQENLVLMVGYDIGDNNVSIAIEKGNNTYGTGVIDVFPAIQIKYRRVEEGDLRKEPYDYYTGADIDVNSNFNGICVIETNDLRTIFQEISDACEYYRVCAKDGAVDTEDVEREKASILGTLTPFSDEQTLEYLKERVCGREPEYSWRNALNGVFCSNQYFNSVLRAYNQPILDDCLISNLASLYFESREDGQFSYYNYTIVYLLGIIEVIPNRYILPALFRKICEVFSNTSKFLCLKDEEHCRHKGKGQAASDTWTGFLKSDRIFECKDFLWRIVFYYAGNDGYEEAFSFIEQSLQYRRDHIGGDFAFDDLLGYVKLLRRYRDKITNLAIASLICP</sequence>
<protein>
    <submittedName>
        <fullName evidence="2">SIR2-like domain-containing protein</fullName>
    </submittedName>
</protein>
<gene>
    <name evidence="1" type="ORF">CQR46_1139</name>
    <name evidence="2" type="ORF">CQR50_0373</name>
</gene>